<comment type="caution">
    <text evidence="2">The sequence shown here is derived from an EMBL/GenBank/DDBJ whole genome shotgun (WGS) entry which is preliminary data.</text>
</comment>
<dbReference type="PANTHER" id="PTHR31947:SF36">
    <property type="entry name" value="DNA_RNA-BINDING PROTEIN ALBA-LIKE DOMAIN-CONTAINING PROTEIN"/>
    <property type="match status" value="1"/>
</dbReference>
<evidence type="ECO:0000313" key="3">
    <source>
        <dbReference type="Proteomes" id="UP000192257"/>
    </source>
</evidence>
<organism evidence="2 3">
    <name type="scientific">Trypanosoma theileri</name>
    <dbReference type="NCBI Taxonomy" id="67003"/>
    <lineage>
        <taxon>Eukaryota</taxon>
        <taxon>Discoba</taxon>
        <taxon>Euglenozoa</taxon>
        <taxon>Kinetoplastea</taxon>
        <taxon>Metakinetoplastina</taxon>
        <taxon>Trypanosomatida</taxon>
        <taxon>Trypanosomatidae</taxon>
        <taxon>Trypanosoma</taxon>
    </lineage>
</organism>
<dbReference type="RefSeq" id="XP_028880247.1">
    <property type="nucleotide sequence ID" value="XM_029028544.1"/>
</dbReference>
<dbReference type="GO" id="GO:0003723">
    <property type="term" value="F:RNA binding"/>
    <property type="evidence" value="ECO:0007669"/>
    <property type="project" value="TreeGrafter"/>
</dbReference>
<gene>
    <name evidence="2" type="ORF">TM35_000302210</name>
</gene>
<protein>
    <recommendedName>
        <fullName evidence="1">DNA/RNA-binding protein Alba-like domain-containing protein</fullName>
    </recommendedName>
</protein>
<dbReference type="GO" id="GO:0005634">
    <property type="term" value="C:nucleus"/>
    <property type="evidence" value="ECO:0007669"/>
    <property type="project" value="TreeGrafter"/>
</dbReference>
<dbReference type="InterPro" id="IPR014560">
    <property type="entry name" value="UCP030333_Alba"/>
</dbReference>
<accession>A0A1X0NNJ9</accession>
<dbReference type="VEuPathDB" id="TriTrypDB:TM35_000302210"/>
<dbReference type="PANTHER" id="PTHR31947">
    <property type="entry name" value="DNA/RNA-BINDING PROTEIN ALBA 3"/>
    <property type="match status" value="1"/>
</dbReference>
<dbReference type="PIRSF" id="PIRSF030333">
    <property type="entry name" value="UCP030333_Alba"/>
    <property type="match status" value="1"/>
</dbReference>
<dbReference type="SUPFAM" id="SSF82704">
    <property type="entry name" value="AlbA-like"/>
    <property type="match status" value="1"/>
</dbReference>
<name>A0A1X0NNJ9_9TRYP</name>
<sequence>MSSESGNPSEPIRVRVGARGRNFAYVDFTKHRLHEGGPEIIISGLGRAISDAVAVAEILKNQGLVVVKAITTSRGSIKPLAPLIDKIEIVVVKSKDFDSIYEEQQKRKSENAEKRESN</sequence>
<dbReference type="InterPro" id="IPR002775">
    <property type="entry name" value="DNA/RNA-bd_Alba-like"/>
</dbReference>
<evidence type="ECO:0000313" key="2">
    <source>
        <dbReference type="EMBL" id="ORC86181.1"/>
    </source>
</evidence>
<reference evidence="2 3" key="1">
    <citation type="submission" date="2017-03" db="EMBL/GenBank/DDBJ databases">
        <title>An alternative strategy for trypanosome survival in the mammalian bloodstream revealed through genome and transcriptome analysis of the ubiquitous bovine parasite Trypanosoma (Megatrypanum) theileri.</title>
        <authorList>
            <person name="Kelly S."/>
            <person name="Ivens A."/>
            <person name="Mott A."/>
            <person name="O'Neill E."/>
            <person name="Emms D."/>
            <person name="Macleod O."/>
            <person name="Voorheis P."/>
            <person name="Matthews J."/>
            <person name="Matthews K."/>
            <person name="Carrington M."/>
        </authorList>
    </citation>
    <scope>NUCLEOTIDE SEQUENCE [LARGE SCALE GENOMIC DNA]</scope>
    <source>
        <strain evidence="2">Edinburgh</strain>
    </source>
</reference>
<feature type="domain" description="DNA/RNA-binding protein Alba-like" evidence="1">
    <location>
        <begin position="14"/>
        <end position="73"/>
    </location>
</feature>
<dbReference type="Pfam" id="PF01918">
    <property type="entry name" value="Alba"/>
    <property type="match status" value="1"/>
</dbReference>
<dbReference type="GeneID" id="39988324"/>
<dbReference type="OrthoDB" id="1699369at2759"/>
<evidence type="ECO:0000259" key="1">
    <source>
        <dbReference type="Pfam" id="PF01918"/>
    </source>
</evidence>
<keyword evidence="3" id="KW-1185">Reference proteome</keyword>
<dbReference type="EMBL" id="NBCO01000030">
    <property type="protein sequence ID" value="ORC86181.1"/>
    <property type="molecule type" value="Genomic_DNA"/>
</dbReference>
<proteinExistence type="predicted"/>
<dbReference type="AlphaFoldDB" id="A0A1X0NNJ9"/>
<dbReference type="InterPro" id="IPR036882">
    <property type="entry name" value="Alba-like_dom_sf"/>
</dbReference>
<dbReference type="Proteomes" id="UP000192257">
    <property type="component" value="Unassembled WGS sequence"/>
</dbReference>
<dbReference type="Gene3D" id="3.30.110.20">
    <property type="entry name" value="Alba-like domain"/>
    <property type="match status" value="1"/>
</dbReference>